<evidence type="ECO:0000313" key="1">
    <source>
        <dbReference type="EMBL" id="OJX57848.1"/>
    </source>
</evidence>
<dbReference type="EMBL" id="MKVH01000021">
    <property type="protein sequence ID" value="OJX57848.1"/>
    <property type="molecule type" value="Genomic_DNA"/>
</dbReference>
<gene>
    <name evidence="1" type="ORF">BGO89_07720</name>
</gene>
<protein>
    <submittedName>
        <fullName evidence="1">Uncharacterized protein</fullName>
    </submittedName>
</protein>
<reference evidence="1 2" key="1">
    <citation type="submission" date="2016-09" db="EMBL/GenBank/DDBJ databases">
        <title>Genome-resolved meta-omics ties microbial dynamics to process performance in biotechnology for thiocyanate degradation.</title>
        <authorList>
            <person name="Kantor R.S."/>
            <person name="Huddy R.J."/>
            <person name="Iyer R."/>
            <person name="Thomas B.C."/>
            <person name="Brown C.T."/>
            <person name="Anantharaman K."/>
            <person name="Tringe S."/>
            <person name="Hettich R.L."/>
            <person name="Harrison S.T."/>
            <person name="Banfield J.F."/>
        </authorList>
    </citation>
    <scope>NUCLEOTIDE SEQUENCE [LARGE SCALE GENOMIC DNA]</scope>
    <source>
        <strain evidence="1">59-99</strain>
    </source>
</reference>
<name>A0A1M3KZA7_9BACT</name>
<accession>A0A1M3KZA7</accession>
<dbReference type="Proteomes" id="UP000184233">
    <property type="component" value="Unassembled WGS sequence"/>
</dbReference>
<organism evidence="1 2">
    <name type="scientific">Candidatus Kapaibacterium thiocyanatum</name>
    <dbReference type="NCBI Taxonomy" id="1895771"/>
    <lineage>
        <taxon>Bacteria</taxon>
        <taxon>Pseudomonadati</taxon>
        <taxon>Candidatus Kapaibacteriota</taxon>
        <taxon>Candidatus Kapaibacteriia</taxon>
        <taxon>Candidatus Kapaibacteriales</taxon>
        <taxon>Candidatus Kapaibacteriaceae</taxon>
        <taxon>Candidatus Kapaibacterium</taxon>
    </lineage>
</organism>
<comment type="caution">
    <text evidence="1">The sequence shown here is derived from an EMBL/GenBank/DDBJ whole genome shotgun (WGS) entry which is preliminary data.</text>
</comment>
<evidence type="ECO:0000313" key="2">
    <source>
        <dbReference type="Proteomes" id="UP000184233"/>
    </source>
</evidence>
<proteinExistence type="predicted"/>
<sequence length="113" mass="12621">MDSLNEFERTLLLRLAAVYSSIAPHIPLLRVESRTPTGVGMYVNFYYTDTGAAVPDLGMKDGAISTNERIGIPGLEYGLGYEVAISNNRIQFIEIFTYGESWDGQLDSYWFIG</sequence>
<dbReference type="AlphaFoldDB" id="A0A1M3KZA7"/>